<evidence type="ECO:0000256" key="1">
    <source>
        <dbReference type="ARBA" id="ARBA00001966"/>
    </source>
</evidence>
<evidence type="ECO:0000313" key="7">
    <source>
        <dbReference type="EMBL" id="SHO43663.1"/>
    </source>
</evidence>
<dbReference type="RefSeq" id="WP_073587052.1">
    <property type="nucleotide sequence ID" value="NZ_FRFD01000003.1"/>
</dbReference>
<accession>A0A1M7XXN5</accession>
<feature type="domain" description="Radical SAM core" evidence="6">
    <location>
        <begin position="11"/>
        <end position="241"/>
    </location>
</feature>
<dbReference type="GO" id="GO:0003824">
    <property type="term" value="F:catalytic activity"/>
    <property type="evidence" value="ECO:0007669"/>
    <property type="project" value="InterPro"/>
</dbReference>
<dbReference type="PROSITE" id="PS51918">
    <property type="entry name" value="RADICAL_SAM"/>
    <property type="match status" value="1"/>
</dbReference>
<dbReference type="CDD" id="cd01335">
    <property type="entry name" value="Radical_SAM"/>
    <property type="match status" value="1"/>
</dbReference>
<keyword evidence="5" id="KW-0411">Iron-sulfur</keyword>
<dbReference type="SFLD" id="SFLDG01095">
    <property type="entry name" value="Uncharacterised_Radical_SAM_Su"/>
    <property type="match status" value="1"/>
</dbReference>
<gene>
    <name evidence="7" type="ORF">SAMN02745217_00313</name>
</gene>
<sequence>MHYSGVLNRPPYESDSILLEVTSGCSHNSCKFCSFYKKVPFRMSPMSEIEEDILEISRKSPGAERVFLQSAEPFVLNFEKLRDIGIKIRKHLPNCKSIGSYARITNFRNKSVEQLKELRKLGYDGLFIGVESGDNVLLDRMNKGYRAEEAAEQCKKLDEAEITYIITIINGLGGKGYGLDHAVKTAELFNQLHPIIVGMSQLTLFPDTPLNDDVKNGNFEEAGEKERLVELIEFVKRLEIPVFFAGVHVSVTTPAMGNLPKDKEKILAVLNNALINTKEEDLKEYRNNVRSL</sequence>
<dbReference type="STRING" id="1121345.SAMN02745217_00313"/>
<dbReference type="Pfam" id="PF04055">
    <property type="entry name" value="Radical_SAM"/>
    <property type="match status" value="1"/>
</dbReference>
<dbReference type="InterPro" id="IPR051198">
    <property type="entry name" value="BchE-like"/>
</dbReference>
<dbReference type="Proteomes" id="UP000184612">
    <property type="component" value="Unassembled WGS sequence"/>
</dbReference>
<protein>
    <submittedName>
        <fullName evidence="7">Radical SAM superfamily protein</fullName>
    </submittedName>
</protein>
<dbReference type="AlphaFoldDB" id="A0A1M7XXN5"/>
<dbReference type="InterPro" id="IPR013785">
    <property type="entry name" value="Aldolase_TIM"/>
</dbReference>
<proteinExistence type="predicted"/>
<organism evidence="7 8">
    <name type="scientific">Anaerocolumna xylanovorans DSM 12503</name>
    <dbReference type="NCBI Taxonomy" id="1121345"/>
    <lineage>
        <taxon>Bacteria</taxon>
        <taxon>Bacillati</taxon>
        <taxon>Bacillota</taxon>
        <taxon>Clostridia</taxon>
        <taxon>Lachnospirales</taxon>
        <taxon>Lachnospiraceae</taxon>
        <taxon>Anaerocolumna</taxon>
    </lineage>
</organism>
<dbReference type="SFLD" id="SFLDS00029">
    <property type="entry name" value="Radical_SAM"/>
    <property type="match status" value="1"/>
</dbReference>
<dbReference type="SFLD" id="SFLDG01082">
    <property type="entry name" value="B12-binding_domain_containing"/>
    <property type="match status" value="1"/>
</dbReference>
<dbReference type="OrthoDB" id="9777636at2"/>
<comment type="cofactor">
    <cofactor evidence="1">
        <name>[4Fe-4S] cluster</name>
        <dbReference type="ChEBI" id="CHEBI:49883"/>
    </cofactor>
</comment>
<dbReference type="PANTHER" id="PTHR43409:SF4">
    <property type="entry name" value="RADICAL SAM SUPERFAMILY PROTEIN"/>
    <property type="match status" value="1"/>
</dbReference>
<evidence type="ECO:0000313" key="8">
    <source>
        <dbReference type="Proteomes" id="UP000184612"/>
    </source>
</evidence>
<keyword evidence="8" id="KW-1185">Reference proteome</keyword>
<evidence type="ECO:0000256" key="3">
    <source>
        <dbReference type="ARBA" id="ARBA00022723"/>
    </source>
</evidence>
<dbReference type="SUPFAM" id="SSF102114">
    <property type="entry name" value="Radical SAM enzymes"/>
    <property type="match status" value="1"/>
</dbReference>
<dbReference type="InterPro" id="IPR006638">
    <property type="entry name" value="Elp3/MiaA/NifB-like_rSAM"/>
</dbReference>
<dbReference type="GO" id="GO:0046872">
    <property type="term" value="F:metal ion binding"/>
    <property type="evidence" value="ECO:0007669"/>
    <property type="project" value="UniProtKB-KW"/>
</dbReference>
<keyword evidence="3" id="KW-0479">Metal-binding</keyword>
<reference evidence="7 8" key="1">
    <citation type="submission" date="2016-12" db="EMBL/GenBank/DDBJ databases">
        <authorList>
            <person name="Song W.-J."/>
            <person name="Kurnit D.M."/>
        </authorList>
    </citation>
    <scope>NUCLEOTIDE SEQUENCE [LARGE SCALE GENOMIC DNA]</scope>
    <source>
        <strain evidence="7 8">DSM 12503</strain>
    </source>
</reference>
<dbReference type="SMART" id="SM00729">
    <property type="entry name" value="Elp3"/>
    <property type="match status" value="1"/>
</dbReference>
<evidence type="ECO:0000256" key="4">
    <source>
        <dbReference type="ARBA" id="ARBA00023004"/>
    </source>
</evidence>
<dbReference type="PANTHER" id="PTHR43409">
    <property type="entry name" value="ANAEROBIC MAGNESIUM-PROTOPORPHYRIN IX MONOMETHYL ESTER CYCLASE-RELATED"/>
    <property type="match status" value="1"/>
</dbReference>
<evidence type="ECO:0000259" key="6">
    <source>
        <dbReference type="PROSITE" id="PS51918"/>
    </source>
</evidence>
<dbReference type="InterPro" id="IPR058240">
    <property type="entry name" value="rSAM_sf"/>
</dbReference>
<keyword evidence="2" id="KW-0949">S-adenosyl-L-methionine</keyword>
<dbReference type="EMBL" id="FRFD01000003">
    <property type="protein sequence ID" value="SHO43663.1"/>
    <property type="molecule type" value="Genomic_DNA"/>
</dbReference>
<dbReference type="Gene3D" id="3.20.20.70">
    <property type="entry name" value="Aldolase class I"/>
    <property type="match status" value="1"/>
</dbReference>
<name>A0A1M7XXN5_9FIRM</name>
<dbReference type="InterPro" id="IPR007197">
    <property type="entry name" value="rSAM"/>
</dbReference>
<dbReference type="GO" id="GO:0051536">
    <property type="term" value="F:iron-sulfur cluster binding"/>
    <property type="evidence" value="ECO:0007669"/>
    <property type="project" value="UniProtKB-KW"/>
</dbReference>
<evidence type="ECO:0000256" key="2">
    <source>
        <dbReference type="ARBA" id="ARBA00022691"/>
    </source>
</evidence>
<evidence type="ECO:0000256" key="5">
    <source>
        <dbReference type="ARBA" id="ARBA00023014"/>
    </source>
</evidence>
<keyword evidence="4" id="KW-0408">Iron</keyword>